<dbReference type="InterPro" id="IPR000639">
    <property type="entry name" value="Epox_hydrolase-like"/>
</dbReference>
<dbReference type="Proteomes" id="UP000325313">
    <property type="component" value="Unassembled WGS sequence"/>
</dbReference>
<dbReference type="EMBL" id="VSWC01000040">
    <property type="protein sequence ID" value="KAA1106079.1"/>
    <property type="molecule type" value="Genomic_DNA"/>
</dbReference>
<evidence type="ECO:0000313" key="7">
    <source>
        <dbReference type="Proteomes" id="UP000325313"/>
    </source>
</evidence>
<evidence type="ECO:0000313" key="4">
    <source>
        <dbReference type="EMBL" id="KAA1106079.1"/>
    </source>
</evidence>
<evidence type="ECO:0000259" key="3">
    <source>
        <dbReference type="Pfam" id="PF00561"/>
    </source>
</evidence>
<evidence type="ECO:0000313" key="6">
    <source>
        <dbReference type="Proteomes" id="UP000324748"/>
    </source>
</evidence>
<feature type="domain" description="AB hydrolase-1" evidence="3">
    <location>
        <begin position="37"/>
        <end position="146"/>
    </location>
</feature>
<dbReference type="Pfam" id="PF00561">
    <property type="entry name" value="Abhydrolase_1"/>
    <property type="match status" value="1"/>
</dbReference>
<dbReference type="InterPro" id="IPR029058">
    <property type="entry name" value="AB_hydrolase_fold"/>
</dbReference>
<reference evidence="6 7" key="1">
    <citation type="submission" date="2019-05" db="EMBL/GenBank/DDBJ databases">
        <title>Emergence of the Ug99 lineage of the wheat stem rust pathogen through somatic hybridization.</title>
        <authorList>
            <person name="Li F."/>
            <person name="Upadhyaya N.M."/>
            <person name="Sperschneider J."/>
            <person name="Matny O."/>
            <person name="Nguyen-Phuc H."/>
            <person name="Mago R."/>
            <person name="Raley C."/>
            <person name="Miller M.E."/>
            <person name="Silverstein K.A.T."/>
            <person name="Henningsen E."/>
            <person name="Hirsch C.D."/>
            <person name="Visser B."/>
            <person name="Pretorius Z.A."/>
            <person name="Steffenson B.J."/>
            <person name="Schwessinger B."/>
            <person name="Dodds P.N."/>
            <person name="Figueroa M."/>
        </authorList>
    </citation>
    <scope>NUCLEOTIDE SEQUENCE [LARGE SCALE GENOMIC DNA]</scope>
    <source>
        <strain evidence="4">21-0</strain>
        <strain evidence="5 7">Ug99</strain>
    </source>
</reference>
<organism evidence="4 6">
    <name type="scientific">Puccinia graminis f. sp. tritici</name>
    <dbReference type="NCBI Taxonomy" id="56615"/>
    <lineage>
        <taxon>Eukaryota</taxon>
        <taxon>Fungi</taxon>
        <taxon>Dikarya</taxon>
        <taxon>Basidiomycota</taxon>
        <taxon>Pucciniomycotina</taxon>
        <taxon>Pucciniomycetes</taxon>
        <taxon>Pucciniales</taxon>
        <taxon>Pucciniaceae</taxon>
        <taxon>Puccinia</taxon>
    </lineage>
</organism>
<dbReference type="OrthoDB" id="284184at2759"/>
<dbReference type="PANTHER" id="PTHR43329">
    <property type="entry name" value="EPOXIDE HYDROLASE"/>
    <property type="match status" value="1"/>
</dbReference>
<accession>A0A5B0PZ75</accession>
<dbReference type="PRINTS" id="PR00111">
    <property type="entry name" value="ABHYDROLASE"/>
</dbReference>
<comment type="caution">
    <text evidence="4">The sequence shown here is derived from an EMBL/GenBank/DDBJ whole genome shotgun (WGS) entry which is preliminary data.</text>
</comment>
<dbReference type="Proteomes" id="UP000324748">
    <property type="component" value="Unassembled WGS sequence"/>
</dbReference>
<evidence type="ECO:0000313" key="5">
    <source>
        <dbReference type="EMBL" id="KAA1129829.1"/>
    </source>
</evidence>
<evidence type="ECO:0000256" key="1">
    <source>
        <dbReference type="ARBA" id="ARBA00022801"/>
    </source>
</evidence>
<dbReference type="PRINTS" id="PR00412">
    <property type="entry name" value="EPOXHYDRLASE"/>
</dbReference>
<dbReference type="GO" id="GO:0016787">
    <property type="term" value="F:hydrolase activity"/>
    <property type="evidence" value="ECO:0007669"/>
    <property type="project" value="UniProtKB-KW"/>
</dbReference>
<protein>
    <recommendedName>
        <fullName evidence="3">AB hydrolase-1 domain-containing protein</fullName>
    </recommendedName>
</protein>
<keyword evidence="1" id="KW-0378">Hydrolase</keyword>
<evidence type="ECO:0000256" key="2">
    <source>
        <dbReference type="ARBA" id="ARBA00038334"/>
    </source>
</evidence>
<dbReference type="AlphaFoldDB" id="A0A5B0PZ75"/>
<comment type="similarity">
    <text evidence="2">Belongs to the AB hydrolase superfamily. Epoxide hydrolase family.</text>
</comment>
<dbReference type="Gene3D" id="3.40.50.1820">
    <property type="entry name" value="alpha/beta hydrolase"/>
    <property type="match status" value="1"/>
</dbReference>
<keyword evidence="6" id="KW-1185">Reference proteome</keyword>
<dbReference type="EMBL" id="VDEP01000122">
    <property type="protein sequence ID" value="KAA1129829.1"/>
    <property type="molecule type" value="Genomic_DNA"/>
</dbReference>
<proteinExistence type="inferred from homology"/>
<dbReference type="SUPFAM" id="SSF53474">
    <property type="entry name" value="alpha/beta-Hydrolases"/>
    <property type="match status" value="1"/>
</dbReference>
<dbReference type="InterPro" id="IPR000073">
    <property type="entry name" value="AB_hydrolase_1"/>
</dbReference>
<sequence length="355" mass="40276">MRVLQDPGIFTYKTLQVSAGHTYRYIDQWPAQKDGAPIVLCLHGFPELAFSWRYQIVDLVGRGYRVIAPDLLGFGGTSKPTEVEAYAKASMCKSMVEILDHEGVPGKITIISHDWGSILAARFLSYHPEKVKFWATLCVPPTAPAEFGPEVDYVEMIREHMPQLGYQIYFMSEESNEEMDRYCQTAMLLLYFHLERGLEPSIEEKLLKYKDESIMYEGVFRKQLNEVGDELESMTIEDPEISYVISEVKKSGLSPALNWYRARKVDKTDEEAALLPEAFSSDIQCIFIGAPKDPALPPGMFTEDLKMKMFPSGNIECTIIEGGNHFFTEAPSHRIKVTQVLGDWIDKKENKTASC</sequence>
<name>A0A5B0PZ75_PUCGR</name>
<gene>
    <name evidence="4" type="ORF">PGT21_028412</name>
    <name evidence="5" type="ORF">PGTUg99_003658</name>
</gene>